<feature type="domain" description="LexA repressor DNA-binding" evidence="16">
    <location>
        <begin position="1"/>
        <end position="65"/>
    </location>
</feature>
<feature type="domain" description="Peptidase S24/S26A/S26B/S26C" evidence="15">
    <location>
        <begin position="82"/>
        <end position="195"/>
    </location>
</feature>
<feature type="active site" description="For autocatalytic cleavage activity" evidence="13">
    <location>
        <position position="124"/>
    </location>
</feature>
<dbReference type="EC" id="3.4.21.88" evidence="13"/>
<keyword evidence="3 13" id="KW-0678">Repressor</keyword>
<dbReference type="OrthoDB" id="9802364at2"/>
<dbReference type="Pfam" id="PF00717">
    <property type="entry name" value="Peptidase_S24"/>
    <property type="match status" value="1"/>
</dbReference>
<evidence type="ECO:0000259" key="15">
    <source>
        <dbReference type="Pfam" id="PF00717"/>
    </source>
</evidence>
<comment type="subunit">
    <text evidence="2 13">Homodimer.</text>
</comment>
<dbReference type="RefSeq" id="WP_060748339.1">
    <property type="nucleotide sequence ID" value="NZ_LNTA01000177.1"/>
</dbReference>
<evidence type="ECO:0000256" key="12">
    <source>
        <dbReference type="ARBA" id="ARBA00023236"/>
    </source>
</evidence>
<dbReference type="CDD" id="cd06529">
    <property type="entry name" value="S24_LexA-like"/>
    <property type="match status" value="1"/>
</dbReference>
<dbReference type="SUPFAM" id="SSF46785">
    <property type="entry name" value="Winged helix' DNA-binding domain"/>
    <property type="match status" value="1"/>
</dbReference>
<comment type="catalytic activity">
    <reaction evidence="13">
        <text>Hydrolysis of Ala-|-Gly bond in repressor LexA.</text>
        <dbReference type="EC" id="3.4.21.88"/>
    </reaction>
</comment>
<dbReference type="Gene3D" id="1.10.10.10">
    <property type="entry name" value="Winged helix-like DNA-binding domain superfamily/Winged helix DNA-binding domain"/>
    <property type="match status" value="1"/>
</dbReference>
<dbReference type="SUPFAM" id="SSF51306">
    <property type="entry name" value="LexA/Signal peptidase"/>
    <property type="match status" value="1"/>
</dbReference>
<reference evidence="17 18" key="1">
    <citation type="submission" date="2015-11" db="EMBL/GenBank/DDBJ databases">
        <title>Long Read and Single Molecule DNA Sequencing Simplifies Genome Assembly and TAL Effector Gene Analysis of Xanthomonas translucens.</title>
        <authorList>
            <person name="Peng Z."/>
            <person name="Hu Y."/>
            <person name="Xie J."/>
            <person name="Potnis N."/>
            <person name="Akhunova A."/>
            <person name="Jones J."/>
            <person name="Liu Z."/>
            <person name="White F."/>
            <person name="Liu S."/>
        </authorList>
    </citation>
    <scope>NUCLEOTIDE SEQUENCE [LARGE SCALE GENOMIC DNA]</scope>
    <source>
        <strain evidence="17 18">B1</strain>
    </source>
</reference>
<dbReference type="NCBIfam" id="TIGR00498">
    <property type="entry name" value="lexA"/>
    <property type="match status" value="1"/>
</dbReference>
<organism evidence="17 18">
    <name type="scientific">Xanthomonas campestris pv. translucens</name>
    <dbReference type="NCBI Taxonomy" id="343"/>
    <lineage>
        <taxon>Bacteria</taxon>
        <taxon>Pseudomonadati</taxon>
        <taxon>Pseudomonadota</taxon>
        <taxon>Gammaproteobacteria</taxon>
        <taxon>Lysobacterales</taxon>
        <taxon>Lysobacteraceae</taxon>
        <taxon>Xanthomonas</taxon>
        <taxon>Xanthomonas translucens group</taxon>
    </lineage>
</organism>
<dbReference type="InterPro" id="IPR015927">
    <property type="entry name" value="Peptidase_S24_S26A/B/C"/>
</dbReference>
<dbReference type="GO" id="GO:0006260">
    <property type="term" value="P:DNA replication"/>
    <property type="evidence" value="ECO:0007669"/>
    <property type="project" value="UniProtKB-UniRule"/>
</dbReference>
<dbReference type="FunFam" id="1.10.10.10:FF:000009">
    <property type="entry name" value="LexA repressor"/>
    <property type="match status" value="1"/>
</dbReference>
<feature type="site" description="Cleavage; by autolysis" evidence="13">
    <location>
        <begin position="89"/>
        <end position="90"/>
    </location>
</feature>
<dbReference type="InterPro" id="IPR050077">
    <property type="entry name" value="LexA_repressor"/>
</dbReference>
<dbReference type="InterPro" id="IPR036286">
    <property type="entry name" value="LexA/Signal_pep-like_sf"/>
</dbReference>
<dbReference type="InterPro" id="IPR006200">
    <property type="entry name" value="LexA"/>
</dbReference>
<dbReference type="AlphaFoldDB" id="A0A125PVD4"/>
<keyword evidence="10 13" id="KW-0804">Transcription</keyword>
<dbReference type="Proteomes" id="UP000055854">
    <property type="component" value="Unassembled WGS sequence"/>
</dbReference>
<evidence type="ECO:0000259" key="16">
    <source>
        <dbReference type="Pfam" id="PF01726"/>
    </source>
</evidence>
<evidence type="ECO:0000256" key="2">
    <source>
        <dbReference type="ARBA" id="ARBA00011738"/>
    </source>
</evidence>
<dbReference type="PANTHER" id="PTHR33516">
    <property type="entry name" value="LEXA REPRESSOR"/>
    <property type="match status" value="1"/>
</dbReference>
<dbReference type="EMBL" id="LNTA01000177">
    <property type="protein sequence ID" value="KWV12932.1"/>
    <property type="molecule type" value="Genomic_DNA"/>
</dbReference>
<evidence type="ECO:0000256" key="3">
    <source>
        <dbReference type="ARBA" id="ARBA00022491"/>
    </source>
</evidence>
<evidence type="ECO:0000256" key="14">
    <source>
        <dbReference type="RuleBase" id="RU003991"/>
    </source>
</evidence>
<keyword evidence="4 13" id="KW-0235">DNA replication</keyword>
<name>A0A125PVD4_XANCT</name>
<accession>A0A125PVD4</accession>
<evidence type="ECO:0000256" key="7">
    <source>
        <dbReference type="ARBA" id="ARBA00022813"/>
    </source>
</evidence>
<dbReference type="GO" id="GO:0004252">
    <property type="term" value="F:serine-type endopeptidase activity"/>
    <property type="evidence" value="ECO:0007669"/>
    <property type="project" value="UniProtKB-UniRule"/>
</dbReference>
<dbReference type="InterPro" id="IPR036388">
    <property type="entry name" value="WH-like_DNA-bd_sf"/>
</dbReference>
<dbReference type="GO" id="GO:0032993">
    <property type="term" value="C:protein-DNA complex"/>
    <property type="evidence" value="ECO:0007669"/>
    <property type="project" value="UniProtKB-ARBA"/>
</dbReference>
<proteinExistence type="inferred from homology"/>
<dbReference type="InterPro" id="IPR006197">
    <property type="entry name" value="Peptidase_S24_LexA"/>
</dbReference>
<dbReference type="PANTHER" id="PTHR33516:SF2">
    <property type="entry name" value="LEXA REPRESSOR-RELATED"/>
    <property type="match status" value="1"/>
</dbReference>
<keyword evidence="8 13" id="KW-0805">Transcription regulation</keyword>
<keyword evidence="6 13" id="KW-0378">Hydrolase</keyword>
<dbReference type="GO" id="GO:0009432">
    <property type="term" value="P:SOS response"/>
    <property type="evidence" value="ECO:0007669"/>
    <property type="project" value="UniProtKB-UniRule"/>
</dbReference>
<evidence type="ECO:0000256" key="13">
    <source>
        <dbReference type="HAMAP-Rule" id="MF_00015"/>
    </source>
</evidence>
<evidence type="ECO:0000256" key="4">
    <source>
        <dbReference type="ARBA" id="ARBA00022705"/>
    </source>
</evidence>
<evidence type="ECO:0000313" key="17">
    <source>
        <dbReference type="EMBL" id="KWV12932.1"/>
    </source>
</evidence>
<comment type="similarity">
    <text evidence="1 13 14">Belongs to the peptidase S24 family.</text>
</comment>
<evidence type="ECO:0000256" key="6">
    <source>
        <dbReference type="ARBA" id="ARBA00022801"/>
    </source>
</evidence>
<sequence>MDDLTDRQQAVLDHLRQHIAQHGSAPTLTEIAAAFGLASPNGVAKHLQALADKGHIELLAHKARGIRLLGPKPNPSNILELPLVGRVAAGLPILAGDHVERTIAVDQSLFRPRPGYLLRVQGQSMLEAGILDGDLIGVHPTPVAEHGQIVVARLGEEGITVKRLYRRGKALRLLPCNPAFAPIDPDPLEDFAVEGLYCGLIRTL</sequence>
<dbReference type="Pfam" id="PF01726">
    <property type="entry name" value="LexA_DNA_bind"/>
    <property type="match status" value="1"/>
</dbReference>
<comment type="function">
    <text evidence="13">Represses a number of genes involved in the response to DNA damage (SOS response), including recA and lexA. In the presence of single-stranded DNA, RecA interacts with LexA causing an autocatalytic cleavage which disrupts the DNA-binding part of LexA, leading to derepression of the SOS regulon and eventually DNA repair.</text>
</comment>
<dbReference type="Gene3D" id="2.10.109.10">
    <property type="entry name" value="Umud Fragment, subunit A"/>
    <property type="match status" value="1"/>
</dbReference>
<keyword evidence="12 13" id="KW-0742">SOS response</keyword>
<keyword evidence="9 13" id="KW-0238">DNA-binding</keyword>
<evidence type="ECO:0000256" key="10">
    <source>
        <dbReference type="ARBA" id="ARBA00023163"/>
    </source>
</evidence>
<evidence type="ECO:0000256" key="9">
    <source>
        <dbReference type="ARBA" id="ARBA00023125"/>
    </source>
</evidence>
<evidence type="ECO:0000256" key="5">
    <source>
        <dbReference type="ARBA" id="ARBA00022763"/>
    </source>
</evidence>
<dbReference type="InterPro" id="IPR036390">
    <property type="entry name" value="WH_DNA-bd_sf"/>
</dbReference>
<dbReference type="GO" id="GO:0006281">
    <property type="term" value="P:DNA repair"/>
    <property type="evidence" value="ECO:0007669"/>
    <property type="project" value="UniProtKB-UniRule"/>
</dbReference>
<evidence type="ECO:0000256" key="1">
    <source>
        <dbReference type="ARBA" id="ARBA00007484"/>
    </source>
</evidence>
<feature type="DNA-binding region" description="H-T-H motif" evidence="13">
    <location>
        <begin position="28"/>
        <end position="48"/>
    </location>
</feature>
<comment type="caution">
    <text evidence="17">The sequence shown here is derived from an EMBL/GenBank/DDBJ whole genome shotgun (WGS) entry which is preliminary data.</text>
</comment>
<evidence type="ECO:0000313" key="18">
    <source>
        <dbReference type="Proteomes" id="UP000055854"/>
    </source>
</evidence>
<keyword evidence="5 13" id="KW-0227">DNA damage</keyword>
<dbReference type="InterPro" id="IPR039418">
    <property type="entry name" value="LexA-like"/>
</dbReference>
<feature type="active site" description="For autocatalytic cleavage activity" evidence="13">
    <location>
        <position position="162"/>
    </location>
</feature>
<dbReference type="HAMAP" id="MF_00015">
    <property type="entry name" value="LexA"/>
    <property type="match status" value="1"/>
</dbReference>
<evidence type="ECO:0000256" key="8">
    <source>
        <dbReference type="ARBA" id="ARBA00023015"/>
    </source>
</evidence>
<dbReference type="GO" id="GO:0006508">
    <property type="term" value="P:proteolysis"/>
    <property type="evidence" value="ECO:0007669"/>
    <property type="project" value="InterPro"/>
</dbReference>
<dbReference type="PRINTS" id="PR00726">
    <property type="entry name" value="LEXASERPTASE"/>
</dbReference>
<keyword evidence="7 13" id="KW-0068">Autocatalytic cleavage</keyword>
<gene>
    <name evidence="13" type="primary">lexA</name>
    <name evidence="17" type="ORF">ATB53_04795</name>
</gene>
<protein>
    <recommendedName>
        <fullName evidence="13">LexA repressor</fullName>
        <ecNumber evidence="13">3.4.21.88</ecNumber>
    </recommendedName>
</protein>
<evidence type="ECO:0000256" key="11">
    <source>
        <dbReference type="ARBA" id="ARBA00023204"/>
    </source>
</evidence>
<dbReference type="GO" id="GO:0000976">
    <property type="term" value="F:transcription cis-regulatory region binding"/>
    <property type="evidence" value="ECO:0007669"/>
    <property type="project" value="UniProtKB-ARBA"/>
</dbReference>
<dbReference type="GO" id="GO:0001217">
    <property type="term" value="F:DNA-binding transcription repressor activity"/>
    <property type="evidence" value="ECO:0007669"/>
    <property type="project" value="UniProtKB-ARBA"/>
</dbReference>
<dbReference type="FunFam" id="2.10.109.10:FF:000001">
    <property type="entry name" value="LexA repressor"/>
    <property type="match status" value="1"/>
</dbReference>
<keyword evidence="11 13" id="KW-0234">DNA repair</keyword>
<dbReference type="InterPro" id="IPR006199">
    <property type="entry name" value="LexA_DNA-bd_dom"/>
</dbReference>